<comment type="caution">
    <text evidence="2">The sequence shown here is derived from an EMBL/GenBank/DDBJ whole genome shotgun (WGS) entry which is preliminary data.</text>
</comment>
<dbReference type="SUPFAM" id="SSF54593">
    <property type="entry name" value="Glyoxalase/Bleomycin resistance protein/Dihydroxybiphenyl dioxygenase"/>
    <property type="match status" value="1"/>
</dbReference>
<name>A0A2V2YR51_9BACL</name>
<evidence type="ECO:0000313" key="3">
    <source>
        <dbReference type="Proteomes" id="UP000246635"/>
    </source>
</evidence>
<dbReference type="Gene3D" id="3.10.180.10">
    <property type="entry name" value="2,3-Dihydroxybiphenyl 1,2-Dioxygenase, domain 1"/>
    <property type="match status" value="1"/>
</dbReference>
<dbReference type="AlphaFoldDB" id="A0A2V2YR51"/>
<organism evidence="2 3">
    <name type="scientific">Paenibacillus cellulosilyticus</name>
    <dbReference type="NCBI Taxonomy" id="375489"/>
    <lineage>
        <taxon>Bacteria</taxon>
        <taxon>Bacillati</taxon>
        <taxon>Bacillota</taxon>
        <taxon>Bacilli</taxon>
        <taxon>Bacillales</taxon>
        <taxon>Paenibacillaceae</taxon>
        <taxon>Paenibacillus</taxon>
    </lineage>
</organism>
<dbReference type="InterPro" id="IPR037523">
    <property type="entry name" value="VOC_core"/>
</dbReference>
<dbReference type="InterPro" id="IPR029068">
    <property type="entry name" value="Glyas_Bleomycin-R_OHBP_Dase"/>
</dbReference>
<feature type="domain" description="VOC" evidence="1">
    <location>
        <begin position="5"/>
        <end position="124"/>
    </location>
</feature>
<dbReference type="Proteomes" id="UP000246635">
    <property type="component" value="Unassembled WGS sequence"/>
</dbReference>
<dbReference type="InterPro" id="IPR004360">
    <property type="entry name" value="Glyas_Fos-R_dOase_dom"/>
</dbReference>
<accession>A0A2V2YR51</accession>
<gene>
    <name evidence="2" type="ORF">DFQ01_12110</name>
</gene>
<sequence>MGVQSLGSVFVRVTNLENSIPFYSALGLHCRGIENWDPGRGATFFFALDHGGWPLLTLVESEQVQVLDYHTYCLNSTNVREMYRDLELSGYKLKPIEEWTSPWNHHVMFDVCDPDGHVINIIEVTPINAEARELSS</sequence>
<evidence type="ECO:0000313" key="2">
    <source>
        <dbReference type="EMBL" id="PWV97368.1"/>
    </source>
</evidence>
<dbReference type="PROSITE" id="PS51819">
    <property type="entry name" value="VOC"/>
    <property type="match status" value="1"/>
</dbReference>
<reference evidence="2 3" key="1">
    <citation type="submission" date="2018-05" db="EMBL/GenBank/DDBJ databases">
        <title>Genomic Encyclopedia of Type Strains, Phase III (KMG-III): the genomes of soil and plant-associated and newly described type strains.</title>
        <authorList>
            <person name="Whitman W."/>
        </authorList>
    </citation>
    <scope>NUCLEOTIDE SEQUENCE [LARGE SCALE GENOMIC DNA]</scope>
    <source>
        <strain evidence="2 3">CECT 5696</strain>
    </source>
</reference>
<dbReference type="EMBL" id="QGTQ01000021">
    <property type="protein sequence ID" value="PWV97368.1"/>
    <property type="molecule type" value="Genomic_DNA"/>
</dbReference>
<dbReference type="Pfam" id="PF00903">
    <property type="entry name" value="Glyoxalase"/>
    <property type="match status" value="1"/>
</dbReference>
<dbReference type="OrthoDB" id="291991at2"/>
<evidence type="ECO:0000259" key="1">
    <source>
        <dbReference type="PROSITE" id="PS51819"/>
    </source>
</evidence>
<dbReference type="RefSeq" id="WP_110045895.1">
    <property type="nucleotide sequence ID" value="NZ_CP054613.1"/>
</dbReference>
<protein>
    <recommendedName>
        <fullName evidence="1">VOC domain-containing protein</fullName>
    </recommendedName>
</protein>
<keyword evidence="3" id="KW-1185">Reference proteome</keyword>
<proteinExistence type="predicted"/>